<proteinExistence type="predicted"/>
<evidence type="ECO:0000313" key="2">
    <source>
        <dbReference type="Proteomes" id="UP001163184"/>
    </source>
</evidence>
<reference evidence="1" key="1">
    <citation type="journal article" date="2023" name="Microbiol. Spectr.">
        <title>Whole-genome sequencing provides insights into a novel species: Providencia hangzhouensis associated with urinary tract infections.</title>
        <authorList>
            <person name="Dong X."/>
            <person name="Yu Y."/>
            <person name="Liu J."/>
            <person name="Cao D."/>
            <person name="Xiang Y."/>
            <person name="Bi K."/>
            <person name="Yuan X."/>
            <person name="Li S."/>
            <person name="Wu T."/>
            <person name="Zhang Y."/>
        </authorList>
    </citation>
    <scope>NUCLEOTIDE SEQUENCE</scope>
    <source>
        <strain evidence="1">PR-310</strain>
    </source>
</reference>
<keyword evidence="2" id="KW-1185">Reference proteome</keyword>
<dbReference type="GeneID" id="92274153"/>
<evidence type="ECO:0000313" key="1">
    <source>
        <dbReference type="EMBL" id="WNK25579.1"/>
    </source>
</evidence>
<organism evidence="1 2">
    <name type="scientific">Providencia hangzhouensis</name>
    <dbReference type="NCBI Taxonomy" id="3031799"/>
    <lineage>
        <taxon>Bacteria</taxon>
        <taxon>Pseudomonadati</taxon>
        <taxon>Pseudomonadota</taxon>
        <taxon>Gammaproteobacteria</taxon>
        <taxon>Enterobacterales</taxon>
        <taxon>Morganellaceae</taxon>
        <taxon>Providencia</taxon>
    </lineage>
</organism>
<dbReference type="RefSeq" id="WP_180312533.1">
    <property type="nucleotide sequence ID" value="NZ_CP135052.1"/>
</dbReference>
<sequence length="68" mass="8005">MDTDKDVIYMRICQVVGRAVMLLNESKHNITGERISAILKEQRESEQEKYMIVIYGIAIDLMESRRWS</sequence>
<evidence type="ECO:0008006" key="3">
    <source>
        <dbReference type="Google" id="ProtNLM"/>
    </source>
</evidence>
<dbReference type="EMBL" id="CP135052">
    <property type="protein sequence ID" value="WNK25579.1"/>
    <property type="molecule type" value="Genomic_DNA"/>
</dbReference>
<gene>
    <name evidence="1" type="ORF">PZ638_06790</name>
</gene>
<protein>
    <recommendedName>
        <fullName evidence="3">Fumarate hydratase</fullName>
    </recommendedName>
</protein>
<name>A0ABY9ZDQ3_9GAMM</name>
<dbReference type="Proteomes" id="UP001163184">
    <property type="component" value="Chromosome"/>
</dbReference>
<accession>A0ABY9ZDQ3</accession>